<organism evidence="1 2">
    <name type="scientific">Nezara viridula</name>
    <name type="common">Southern green stink bug</name>
    <name type="synonym">Cimex viridulus</name>
    <dbReference type="NCBI Taxonomy" id="85310"/>
    <lineage>
        <taxon>Eukaryota</taxon>
        <taxon>Metazoa</taxon>
        <taxon>Ecdysozoa</taxon>
        <taxon>Arthropoda</taxon>
        <taxon>Hexapoda</taxon>
        <taxon>Insecta</taxon>
        <taxon>Pterygota</taxon>
        <taxon>Neoptera</taxon>
        <taxon>Paraneoptera</taxon>
        <taxon>Hemiptera</taxon>
        <taxon>Heteroptera</taxon>
        <taxon>Panheteroptera</taxon>
        <taxon>Pentatomomorpha</taxon>
        <taxon>Pentatomoidea</taxon>
        <taxon>Pentatomidae</taxon>
        <taxon>Pentatominae</taxon>
        <taxon>Nezara</taxon>
    </lineage>
</organism>
<gene>
    <name evidence="1" type="ORF">NEZAVI_LOCUS2884</name>
</gene>
<evidence type="ECO:0000313" key="2">
    <source>
        <dbReference type="Proteomes" id="UP001152798"/>
    </source>
</evidence>
<keyword evidence="2" id="KW-1185">Reference proteome</keyword>
<dbReference type="EMBL" id="OV725077">
    <property type="protein sequence ID" value="CAH1391970.1"/>
    <property type="molecule type" value="Genomic_DNA"/>
</dbReference>
<dbReference type="Proteomes" id="UP001152798">
    <property type="component" value="Chromosome 1"/>
</dbReference>
<proteinExistence type="predicted"/>
<name>A0A9P0E6Y1_NEZVI</name>
<evidence type="ECO:0000313" key="1">
    <source>
        <dbReference type="EMBL" id="CAH1391970.1"/>
    </source>
</evidence>
<reference evidence="1" key="1">
    <citation type="submission" date="2022-01" db="EMBL/GenBank/DDBJ databases">
        <authorList>
            <person name="King R."/>
        </authorList>
    </citation>
    <scope>NUCLEOTIDE SEQUENCE</scope>
</reference>
<protein>
    <submittedName>
        <fullName evidence="1">Uncharacterized protein</fullName>
    </submittedName>
</protein>
<accession>A0A9P0E6Y1</accession>
<dbReference type="AlphaFoldDB" id="A0A9P0E6Y1"/>
<sequence>MHLSRITVNQAGFTPDAHGKNNYHTRFFFIKDMNVIKRYFIIPKRISELHAND</sequence>